<evidence type="ECO:0000313" key="2">
    <source>
        <dbReference type="Proteomes" id="UP000077173"/>
    </source>
</evidence>
<dbReference type="Proteomes" id="UP000077173">
    <property type="component" value="Unassembled WGS sequence"/>
</dbReference>
<dbReference type="EMBL" id="LSEF01000059">
    <property type="protein sequence ID" value="OAF16009.1"/>
    <property type="molecule type" value="Genomic_DNA"/>
</dbReference>
<accession>A0A176Z5L9</accession>
<dbReference type="AlphaFoldDB" id="A0A176Z5L9"/>
<name>A0A176Z5L9_9BRAD</name>
<evidence type="ECO:0000313" key="1">
    <source>
        <dbReference type="EMBL" id="OAF16009.1"/>
    </source>
</evidence>
<proteinExistence type="predicted"/>
<keyword evidence="2" id="KW-1185">Reference proteome</keyword>
<gene>
    <name evidence="1" type="ORF">AXW67_14465</name>
</gene>
<sequence>MGVTQILLDGIVPRTIVQAEAQKPPMITRWPEARSFSYLYMYFPICPPRSSVIHTAALLARVPMTRRAAAASAIERFMCSP</sequence>
<reference evidence="1 2" key="1">
    <citation type="submission" date="2016-02" db="EMBL/GenBank/DDBJ databases">
        <title>Draft genome sequence of the strain BR 10247T Bradyrhizobium neotropicale isolated from nodules of Centrolobium paraense.</title>
        <authorList>
            <person name="Simoes-Araujo J.L."/>
            <person name="Barauna A.C."/>
            <person name="Silva K."/>
            <person name="Zilli J.E."/>
        </authorList>
    </citation>
    <scope>NUCLEOTIDE SEQUENCE [LARGE SCALE GENOMIC DNA]</scope>
    <source>
        <strain evidence="1 2">BR 10247</strain>
    </source>
</reference>
<comment type="caution">
    <text evidence="1">The sequence shown here is derived from an EMBL/GenBank/DDBJ whole genome shotgun (WGS) entry which is preliminary data.</text>
</comment>
<organism evidence="1 2">
    <name type="scientific">Bradyrhizobium neotropicale</name>
    <dbReference type="NCBI Taxonomy" id="1497615"/>
    <lineage>
        <taxon>Bacteria</taxon>
        <taxon>Pseudomonadati</taxon>
        <taxon>Pseudomonadota</taxon>
        <taxon>Alphaproteobacteria</taxon>
        <taxon>Hyphomicrobiales</taxon>
        <taxon>Nitrobacteraceae</taxon>
        <taxon>Bradyrhizobium</taxon>
    </lineage>
</organism>
<protein>
    <submittedName>
        <fullName evidence="1">Uncharacterized protein</fullName>
    </submittedName>
</protein>